<organism evidence="2 3">
    <name type="scientific">Paenibacillus albiflavus</name>
    <dbReference type="NCBI Taxonomy" id="2545760"/>
    <lineage>
        <taxon>Bacteria</taxon>
        <taxon>Bacillati</taxon>
        <taxon>Bacillota</taxon>
        <taxon>Bacilli</taxon>
        <taxon>Bacillales</taxon>
        <taxon>Paenibacillaceae</taxon>
        <taxon>Paenibacillus</taxon>
    </lineage>
</organism>
<sequence length="173" mass="20067">MWRKFGLIIAMLVISLGIVVILSWFPAMLTQPVSEHRIALVNEDNVVDLIASLPVEMRVRKIRLDHTILSIDLILANRTDSQAVFHDLYRIAQYTISQTSNLNRVLVRVFESDHNADGRFPANSLLVTTDMKRNDLMGLNAVKFDKTSNFYRKLMESRSEITYTERWSQHFTR</sequence>
<reference evidence="2 3" key="1">
    <citation type="submission" date="2019-03" db="EMBL/GenBank/DDBJ databases">
        <authorList>
            <person name="Kim M.K.M."/>
        </authorList>
    </citation>
    <scope>NUCLEOTIDE SEQUENCE [LARGE SCALE GENOMIC DNA]</scope>
    <source>
        <strain evidence="2 3">18JY21-1</strain>
    </source>
</reference>
<dbReference type="EMBL" id="SKFG01000001">
    <property type="protein sequence ID" value="TCZ81219.1"/>
    <property type="molecule type" value="Genomic_DNA"/>
</dbReference>
<keyword evidence="1" id="KW-1133">Transmembrane helix</keyword>
<gene>
    <name evidence="2" type="ORF">E0485_02800</name>
</gene>
<feature type="transmembrane region" description="Helical" evidence="1">
    <location>
        <begin position="7"/>
        <end position="27"/>
    </location>
</feature>
<comment type="caution">
    <text evidence="2">The sequence shown here is derived from an EMBL/GenBank/DDBJ whole genome shotgun (WGS) entry which is preliminary data.</text>
</comment>
<keyword evidence="1" id="KW-0812">Transmembrane</keyword>
<evidence type="ECO:0000256" key="1">
    <source>
        <dbReference type="SAM" id="Phobius"/>
    </source>
</evidence>
<dbReference type="OrthoDB" id="2597874at2"/>
<keyword evidence="1" id="KW-0472">Membrane</keyword>
<accession>A0A4R4EMC9</accession>
<evidence type="ECO:0000313" key="3">
    <source>
        <dbReference type="Proteomes" id="UP000295418"/>
    </source>
</evidence>
<keyword evidence="3" id="KW-1185">Reference proteome</keyword>
<dbReference type="AlphaFoldDB" id="A0A4R4EMC9"/>
<name>A0A4R4EMC9_9BACL</name>
<dbReference type="RefSeq" id="WP_132416300.1">
    <property type="nucleotide sequence ID" value="NZ_SKFG01000001.1"/>
</dbReference>
<evidence type="ECO:0000313" key="2">
    <source>
        <dbReference type="EMBL" id="TCZ81219.1"/>
    </source>
</evidence>
<dbReference type="Proteomes" id="UP000295418">
    <property type="component" value="Unassembled WGS sequence"/>
</dbReference>
<protein>
    <submittedName>
        <fullName evidence="2">Uncharacterized protein</fullName>
    </submittedName>
</protein>
<proteinExistence type="predicted"/>